<keyword evidence="2" id="KW-1185">Reference proteome</keyword>
<comment type="caution">
    <text evidence="1">The sequence shown here is derived from an EMBL/GenBank/DDBJ whole genome shotgun (WGS) entry which is preliminary data.</text>
</comment>
<proteinExistence type="predicted"/>
<dbReference type="Proteomes" id="UP000604381">
    <property type="component" value="Unassembled WGS sequence"/>
</dbReference>
<dbReference type="EMBL" id="JADHEI010000028">
    <property type="protein sequence ID" value="MBF2734923.1"/>
    <property type="molecule type" value="Genomic_DNA"/>
</dbReference>
<dbReference type="AlphaFoldDB" id="A0A930UC97"/>
<accession>A0A930UC97</accession>
<organism evidence="1 2">
    <name type="scientific">Candidatus Amphirhobacter heronislandensis</name>
    <dbReference type="NCBI Taxonomy" id="1732024"/>
    <lineage>
        <taxon>Bacteria</taxon>
        <taxon>Pseudomonadati</taxon>
        <taxon>Pseudomonadota</taxon>
        <taxon>Gammaproteobacteria</taxon>
        <taxon>Candidatus Tethybacterales</taxon>
        <taxon>Candidatus Tethybacteraceae</taxon>
        <taxon>Candidatus Amphirhobacter</taxon>
    </lineage>
</organism>
<gene>
    <name evidence="1" type="ORF">ISN26_02365</name>
</gene>
<evidence type="ECO:0000313" key="1">
    <source>
        <dbReference type="EMBL" id="MBF2734923.1"/>
    </source>
</evidence>
<protein>
    <submittedName>
        <fullName evidence="1">Uncharacterized protein</fullName>
    </submittedName>
</protein>
<name>A0A930UC97_9GAMM</name>
<sequence>MVSDFFSLAWKFLSSSPTIGWLVLALLAASGPEKIIKNLEDWATASRRFRAWASRKGWLKPERPILLVLGNSPESWHFKDNFTRLYVSIDALPFYFEDEEDYDIWINYKSVRREMAGRFVGTYWRYLKEEQCRFVFEEITEREKP</sequence>
<reference evidence="1" key="1">
    <citation type="submission" date="2020-10" db="EMBL/GenBank/DDBJ databases">
        <title>An improved Amphimedon queenslandica hologenome assembly reveals how three proteobacterial symbionts can extend the metabolic phenotypic of their marine sponge host.</title>
        <authorList>
            <person name="Degnan B."/>
            <person name="Degnan S."/>
            <person name="Xiang X."/>
        </authorList>
    </citation>
    <scope>NUCLEOTIDE SEQUENCE</scope>
    <source>
        <strain evidence="1">AqS2</strain>
    </source>
</reference>
<evidence type="ECO:0000313" key="2">
    <source>
        <dbReference type="Proteomes" id="UP000604381"/>
    </source>
</evidence>